<dbReference type="RefSeq" id="WP_012508607.1">
    <property type="nucleotide sequence ID" value="NC_011060.1"/>
</dbReference>
<dbReference type="AlphaFoldDB" id="B4SC19"/>
<sequence length="197" mass="22199">MKNKLLVGYTSSIRQLAHVFHAAYHNSSRHGDLYERRSGSEYQSEAARERGNSLPLLQEQVTETVKESVSIGEEYGGGIVFYVDGTGKHGLVVAKADMPAYSSDKEEGGFTWSDARLVCDNFVSNGYQDWFLPNKEQLNQLYLNKRAVGGFADNHGYYWSSSEYNADIAWLQNFSNGTHYVISKTYGLDRVRAVRAF</sequence>
<dbReference type="InterPro" id="IPR011460">
    <property type="entry name" value="Lcl_C"/>
</dbReference>
<reference evidence="2 3" key="1">
    <citation type="submission" date="2008-06" db="EMBL/GenBank/DDBJ databases">
        <title>Complete sequence of Pelodictyon phaeoclathratiforme BU-1.</title>
        <authorList>
            <consortium name="US DOE Joint Genome Institute"/>
            <person name="Lucas S."/>
            <person name="Copeland A."/>
            <person name="Lapidus A."/>
            <person name="Glavina del Rio T."/>
            <person name="Dalin E."/>
            <person name="Tice H."/>
            <person name="Bruce D."/>
            <person name="Goodwin L."/>
            <person name="Pitluck S."/>
            <person name="Schmutz J."/>
            <person name="Larimer F."/>
            <person name="Land M."/>
            <person name="Hauser L."/>
            <person name="Kyrpides N."/>
            <person name="Mikhailova N."/>
            <person name="Liu Z."/>
            <person name="Li T."/>
            <person name="Zhao F."/>
            <person name="Overmann J."/>
            <person name="Bryant D.A."/>
            <person name="Richardson P."/>
        </authorList>
    </citation>
    <scope>NUCLEOTIDE SEQUENCE [LARGE SCALE GENOMIC DNA]</scope>
    <source>
        <strain evidence="3">DSM 5477 / BU-1</strain>
    </source>
</reference>
<dbReference type="HOGENOM" id="CLU_1382986_0_0_10"/>
<dbReference type="Proteomes" id="UP000002724">
    <property type="component" value="Chromosome"/>
</dbReference>
<dbReference type="KEGG" id="pph:Ppha_1902"/>
<keyword evidence="3" id="KW-1185">Reference proteome</keyword>
<organism evidence="2 3">
    <name type="scientific">Pelodictyon phaeoclathratiforme (strain DSM 5477 / BU-1)</name>
    <dbReference type="NCBI Taxonomy" id="324925"/>
    <lineage>
        <taxon>Bacteria</taxon>
        <taxon>Pseudomonadati</taxon>
        <taxon>Chlorobiota</taxon>
        <taxon>Chlorobiia</taxon>
        <taxon>Chlorobiales</taxon>
        <taxon>Chlorobiaceae</taxon>
        <taxon>Chlorobium/Pelodictyon group</taxon>
        <taxon>Pelodictyon</taxon>
    </lineage>
</organism>
<feature type="domain" description="Lcl C-terminal" evidence="1">
    <location>
        <begin position="106"/>
        <end position="195"/>
    </location>
</feature>
<evidence type="ECO:0000259" key="1">
    <source>
        <dbReference type="Pfam" id="PF07603"/>
    </source>
</evidence>
<gene>
    <name evidence="2" type="ordered locus">Ppha_1902</name>
</gene>
<evidence type="ECO:0000313" key="3">
    <source>
        <dbReference type="Proteomes" id="UP000002724"/>
    </source>
</evidence>
<name>B4SC19_PELPB</name>
<dbReference type="STRING" id="324925.Ppha_1902"/>
<dbReference type="OrthoDB" id="9765957at2"/>
<dbReference type="EMBL" id="CP001110">
    <property type="protein sequence ID" value="ACF44125.1"/>
    <property type="molecule type" value="Genomic_DNA"/>
</dbReference>
<evidence type="ECO:0000313" key="2">
    <source>
        <dbReference type="EMBL" id="ACF44125.1"/>
    </source>
</evidence>
<dbReference type="eggNOG" id="COG0515">
    <property type="taxonomic scope" value="Bacteria"/>
</dbReference>
<proteinExistence type="predicted"/>
<accession>B4SC19</accession>
<protein>
    <recommendedName>
        <fullName evidence="1">Lcl C-terminal domain-containing protein</fullName>
    </recommendedName>
</protein>
<dbReference type="Pfam" id="PF07603">
    <property type="entry name" value="Lcl_C"/>
    <property type="match status" value="1"/>
</dbReference>